<dbReference type="GO" id="GO:0030244">
    <property type="term" value="P:cellulose biosynthetic process"/>
    <property type="evidence" value="ECO:0007669"/>
    <property type="project" value="InterPro"/>
</dbReference>
<dbReference type="EMBL" id="FOSW01000003">
    <property type="protein sequence ID" value="SFK77271.1"/>
    <property type="molecule type" value="Genomic_DNA"/>
</dbReference>
<comment type="subcellular location">
    <subcellularLocation>
        <location evidence="1">Endomembrane system</location>
        <topology evidence="1">Multi-pass membrane protein</topology>
    </subcellularLocation>
</comment>
<evidence type="ECO:0000256" key="8">
    <source>
        <dbReference type="SAM" id="Phobius"/>
    </source>
</evidence>
<feature type="transmembrane region" description="Helical" evidence="8">
    <location>
        <begin position="598"/>
        <end position="620"/>
    </location>
</feature>
<dbReference type="AlphaFoldDB" id="A0A1I4CB59"/>
<dbReference type="InterPro" id="IPR029044">
    <property type="entry name" value="Nucleotide-diphossugar_trans"/>
</dbReference>
<dbReference type="PANTHER" id="PTHR43867">
    <property type="entry name" value="CELLULOSE SYNTHASE CATALYTIC SUBUNIT A [UDP-FORMING]"/>
    <property type="match status" value="1"/>
</dbReference>
<dbReference type="OrthoDB" id="9806824at2"/>
<evidence type="ECO:0000256" key="1">
    <source>
        <dbReference type="ARBA" id="ARBA00004127"/>
    </source>
</evidence>
<proteinExistence type="predicted"/>
<dbReference type="Proteomes" id="UP000199152">
    <property type="component" value="Unassembled WGS sequence"/>
</dbReference>
<dbReference type="Gene3D" id="3.90.550.10">
    <property type="entry name" value="Spore Coat Polysaccharide Biosynthesis Protein SpsA, Chain A"/>
    <property type="match status" value="2"/>
</dbReference>
<protein>
    <submittedName>
        <fullName evidence="9">Cellulose synthase (UDP-forming)</fullName>
    </submittedName>
</protein>
<evidence type="ECO:0000256" key="5">
    <source>
        <dbReference type="ARBA" id="ARBA00022989"/>
    </source>
</evidence>
<evidence type="ECO:0000256" key="3">
    <source>
        <dbReference type="ARBA" id="ARBA00022679"/>
    </source>
</evidence>
<feature type="transmembrane region" description="Helical" evidence="8">
    <location>
        <begin position="21"/>
        <end position="40"/>
    </location>
</feature>
<feature type="binding site" evidence="7">
    <location>
        <position position="175"/>
    </location>
    <ligand>
        <name>Mn(2+)</name>
        <dbReference type="ChEBI" id="CHEBI:29035"/>
    </ligand>
</feature>
<dbReference type="SUPFAM" id="SSF53448">
    <property type="entry name" value="Nucleotide-diphospho-sugar transferases"/>
    <property type="match status" value="2"/>
</dbReference>
<evidence type="ECO:0000256" key="7">
    <source>
        <dbReference type="PIRSR" id="PIRSR605150-3"/>
    </source>
</evidence>
<keyword evidence="3" id="KW-0808">Transferase</keyword>
<feature type="transmembrane region" description="Helical" evidence="8">
    <location>
        <begin position="519"/>
        <end position="541"/>
    </location>
</feature>
<evidence type="ECO:0000256" key="2">
    <source>
        <dbReference type="ARBA" id="ARBA00022676"/>
    </source>
</evidence>
<dbReference type="InterPro" id="IPR005150">
    <property type="entry name" value="Cellulose_synth"/>
</dbReference>
<dbReference type="GO" id="GO:0005886">
    <property type="term" value="C:plasma membrane"/>
    <property type="evidence" value="ECO:0007669"/>
    <property type="project" value="TreeGrafter"/>
</dbReference>
<feature type="transmembrane region" description="Helical" evidence="8">
    <location>
        <begin position="626"/>
        <end position="644"/>
    </location>
</feature>
<dbReference type="CDD" id="cd06421">
    <property type="entry name" value="CESA_CelA_like"/>
    <property type="match status" value="1"/>
</dbReference>
<dbReference type="PANTHER" id="PTHR43867:SF2">
    <property type="entry name" value="CELLULOSE SYNTHASE CATALYTIC SUBUNIT A [UDP-FORMING]"/>
    <property type="match status" value="1"/>
</dbReference>
<dbReference type="GO" id="GO:0016760">
    <property type="term" value="F:cellulose synthase (UDP-forming) activity"/>
    <property type="evidence" value="ECO:0007669"/>
    <property type="project" value="InterPro"/>
</dbReference>
<sequence>MSRHRLPDSPRARRRRGLIRVLVVLTLVSGINYVAWRWLYSVNWDNWWIAVPLVLAETYSLIDAFLFGATMWRIRERGEPLSPPDVTVDVFITTYNEPVDMVMATARAAAAIRYPHLTWVLDDGDRAEMRRAAAAAGIGYITRSADWADRPRHAKAGNLNNALFATEGDFLLILDADQVPDPTILDRTLGYFRDSRVALVQTPQWFVNVDDSDPLGSQAPLFYGPIQQGKDGWNAAFFCGSNAVLRREALMQLGVVGYVREVEVAVREALGAAGAMIAQARREARHHPAAVAALDQVAAAVDDARSDLKAGQPVSEVTYRFQQRVDAAGQDVVAADLAALEADLAAIETLPIETDGELNAVVVDEAALERLAVREWSPLGALESIRALVRAVDVDLVDEAQPVMPMATISVTEDMATAMRLHALGWRTVYHHEVLARGLAPEDLGTMLHQRLRWSQGTLQVMLKENPLVQRGLSLGQRLMYFATMWSYLSGFAAVVYIAAPVLYLFFGIRPVQSFGGDFAVRLVPYLLATQLLFLVVGYGIRTWRGQQYSLALFPLWIRACTTAVGNVFFGRSLGFVVTPKTRQDSGGFPWRLVRAQLVAIVLLVAALVVGLVRLGLGLAPTAQGTWINVVWVLYDLVVLSVIIQAGRYRGPVRTEEAV</sequence>
<feature type="transmembrane region" description="Helical" evidence="8">
    <location>
        <begin position="46"/>
        <end position="67"/>
    </location>
</feature>
<dbReference type="STRING" id="504800.SAMN04488085_103388"/>
<accession>A0A1I4CB59</accession>
<feature type="transmembrane region" description="Helical" evidence="8">
    <location>
        <begin position="479"/>
        <end position="507"/>
    </location>
</feature>
<evidence type="ECO:0000256" key="4">
    <source>
        <dbReference type="ARBA" id="ARBA00022692"/>
    </source>
</evidence>
<evidence type="ECO:0000256" key="6">
    <source>
        <dbReference type="ARBA" id="ARBA00023136"/>
    </source>
</evidence>
<name>A0A1I4CB59_9ACTN</name>
<evidence type="ECO:0000313" key="9">
    <source>
        <dbReference type="EMBL" id="SFK77271.1"/>
    </source>
</evidence>
<keyword evidence="4 8" id="KW-0812">Transmembrane</keyword>
<keyword evidence="2" id="KW-0328">Glycosyltransferase</keyword>
<dbReference type="GO" id="GO:0012505">
    <property type="term" value="C:endomembrane system"/>
    <property type="evidence" value="ECO:0007669"/>
    <property type="project" value="UniProtKB-SubCell"/>
</dbReference>
<feature type="binding site" evidence="7">
    <location>
        <position position="155"/>
    </location>
    <ligand>
        <name>Mn(2+)</name>
        <dbReference type="ChEBI" id="CHEBI:29035"/>
    </ligand>
</feature>
<dbReference type="InterPro" id="IPR050321">
    <property type="entry name" value="Glycosyltr_2/OpgH_subfam"/>
</dbReference>
<organism evidence="9 10">
    <name type="scientific">Geodermatophilus ruber</name>
    <dbReference type="NCBI Taxonomy" id="504800"/>
    <lineage>
        <taxon>Bacteria</taxon>
        <taxon>Bacillati</taxon>
        <taxon>Actinomycetota</taxon>
        <taxon>Actinomycetes</taxon>
        <taxon>Geodermatophilales</taxon>
        <taxon>Geodermatophilaceae</taxon>
        <taxon>Geodermatophilus</taxon>
    </lineage>
</organism>
<keyword evidence="10" id="KW-1185">Reference proteome</keyword>
<keyword evidence="5 8" id="KW-1133">Transmembrane helix</keyword>
<dbReference type="InParanoid" id="A0A1I4CB59"/>
<dbReference type="Pfam" id="PF03552">
    <property type="entry name" value="Cellulose_synt"/>
    <property type="match status" value="1"/>
</dbReference>
<gene>
    <name evidence="9" type="ORF">SAMN04488085_103388</name>
</gene>
<keyword evidence="6 8" id="KW-0472">Membrane</keyword>
<evidence type="ECO:0000313" key="10">
    <source>
        <dbReference type="Proteomes" id="UP000199152"/>
    </source>
</evidence>
<reference evidence="9 10" key="1">
    <citation type="submission" date="2016-10" db="EMBL/GenBank/DDBJ databases">
        <authorList>
            <person name="de Groot N.N."/>
        </authorList>
    </citation>
    <scope>NUCLEOTIDE SEQUENCE [LARGE SCALE GENOMIC DNA]</scope>
    <source>
        <strain evidence="9 10">DSM 45317</strain>
    </source>
</reference>